<keyword evidence="2" id="KW-1185">Reference proteome</keyword>
<dbReference type="AlphaFoldDB" id="A0A7X1E2S1"/>
<gene>
    <name evidence="1" type="ORF">H5P30_03050</name>
</gene>
<sequence length="446" mass="50256">MSEAYSTDDFIRDASDMMPDFQVGFSQVGNSVSAVGIGLTADSYEGWISYSKVRFKFEWGGDVDESEKTPKTYHILFQPQDDPDTEDVDESEDIEILSEVIEWDGSSGTVFELDPEVLKPDMEGTFLLLEARFETFDDDESREIGGSRSPNWKVHKLNLDTKQDEETHYEGYEKCVAHIWSNQPLNLAKYLSGYESNQEAFENPDVLNWRVDGQLQDSYLLNLETNAPNENRVKRYNIEVVLKGSSEPIDQLVVSVVPPETLTNFDQWLVDNQDLDWLDTLPAVYSHVLLDANLDAINPEPSSLPCNNWKDNKPFSMFFDMNADTFYHPDADYEIRSEETSEGHGHQACYNEAGLLIRSGVSAGTADRSFYGDISGSDSHVNLDAIPFVWAVQLDGTPAQGEDGIFPDYSRMDNPIMHEGRSVGEYIELRPPIANDRAELISGDCP</sequence>
<evidence type="ECO:0000313" key="2">
    <source>
        <dbReference type="Proteomes" id="UP000525652"/>
    </source>
</evidence>
<organism evidence="1 2">
    <name type="scientific">Puniceicoccus vermicola</name>
    <dbReference type="NCBI Taxonomy" id="388746"/>
    <lineage>
        <taxon>Bacteria</taxon>
        <taxon>Pseudomonadati</taxon>
        <taxon>Verrucomicrobiota</taxon>
        <taxon>Opitutia</taxon>
        <taxon>Puniceicoccales</taxon>
        <taxon>Puniceicoccaceae</taxon>
        <taxon>Puniceicoccus</taxon>
    </lineage>
</organism>
<accession>A0A7X1E2S1</accession>
<dbReference type="Proteomes" id="UP000525652">
    <property type="component" value="Unassembled WGS sequence"/>
</dbReference>
<dbReference type="EMBL" id="JACHVA010000034">
    <property type="protein sequence ID" value="MBC2600755.1"/>
    <property type="molecule type" value="Genomic_DNA"/>
</dbReference>
<reference evidence="1 2" key="1">
    <citation type="submission" date="2020-07" db="EMBL/GenBank/DDBJ databases">
        <authorList>
            <person name="Feng X."/>
        </authorList>
    </citation>
    <scope>NUCLEOTIDE SEQUENCE [LARGE SCALE GENOMIC DNA]</scope>
    <source>
        <strain evidence="1 2">JCM14086</strain>
    </source>
</reference>
<evidence type="ECO:0000313" key="1">
    <source>
        <dbReference type="EMBL" id="MBC2600755.1"/>
    </source>
</evidence>
<comment type="caution">
    <text evidence="1">The sequence shown here is derived from an EMBL/GenBank/DDBJ whole genome shotgun (WGS) entry which is preliminary data.</text>
</comment>
<proteinExistence type="predicted"/>
<name>A0A7X1E2S1_9BACT</name>
<protein>
    <submittedName>
        <fullName evidence="1">Uncharacterized protein</fullName>
    </submittedName>
</protein>